<dbReference type="EMBL" id="LIAE01007753">
    <property type="protein sequence ID" value="PAV77164.1"/>
    <property type="molecule type" value="Genomic_DNA"/>
</dbReference>
<feature type="active site" evidence="3">
    <location>
        <position position="203"/>
    </location>
</feature>
<feature type="domain" description="Alpha/beta hydrolase fold-3" evidence="4">
    <location>
        <begin position="341"/>
        <end position="403"/>
    </location>
</feature>
<proteinExistence type="inferred from homology"/>
<feature type="active site" evidence="3">
    <location>
        <position position="370"/>
    </location>
</feature>
<dbReference type="InterPro" id="IPR013094">
    <property type="entry name" value="AB_hydrolase_3"/>
</dbReference>
<reference evidence="5 6" key="1">
    <citation type="journal article" date="2017" name="Curr. Biol.">
        <title>Genome architecture and evolution of a unichromosomal asexual nematode.</title>
        <authorList>
            <person name="Fradin H."/>
            <person name="Zegar C."/>
            <person name="Gutwein M."/>
            <person name="Lucas J."/>
            <person name="Kovtun M."/>
            <person name="Corcoran D."/>
            <person name="Baugh L.R."/>
            <person name="Kiontke K."/>
            <person name="Gunsalus K."/>
            <person name="Fitch D.H."/>
            <person name="Piano F."/>
        </authorList>
    </citation>
    <scope>NUCLEOTIDE SEQUENCE [LARGE SCALE GENOMIC DNA]</scope>
    <source>
        <strain evidence="5">PF1309</strain>
    </source>
</reference>
<organism evidence="5 6">
    <name type="scientific">Diploscapter pachys</name>
    <dbReference type="NCBI Taxonomy" id="2018661"/>
    <lineage>
        <taxon>Eukaryota</taxon>
        <taxon>Metazoa</taxon>
        <taxon>Ecdysozoa</taxon>
        <taxon>Nematoda</taxon>
        <taxon>Chromadorea</taxon>
        <taxon>Rhabditida</taxon>
        <taxon>Rhabditina</taxon>
        <taxon>Rhabditomorpha</taxon>
        <taxon>Rhabditoidea</taxon>
        <taxon>Rhabditidae</taxon>
        <taxon>Diploscapter</taxon>
    </lineage>
</organism>
<feature type="active site" evidence="3">
    <location>
        <position position="400"/>
    </location>
</feature>
<dbReference type="OrthoDB" id="408631at2759"/>
<comment type="similarity">
    <text evidence="1">Belongs to the 'GDXG' lipolytic enzyme family.</text>
</comment>
<evidence type="ECO:0000256" key="1">
    <source>
        <dbReference type="ARBA" id="ARBA00010515"/>
    </source>
</evidence>
<evidence type="ECO:0000313" key="5">
    <source>
        <dbReference type="EMBL" id="PAV77164.1"/>
    </source>
</evidence>
<keyword evidence="2" id="KW-0378">Hydrolase</keyword>
<name>A0A2A2KTB8_9BILA</name>
<dbReference type="PANTHER" id="PTHR48081">
    <property type="entry name" value="AB HYDROLASE SUPERFAMILY PROTEIN C4A8.06C"/>
    <property type="match status" value="1"/>
</dbReference>
<evidence type="ECO:0000259" key="4">
    <source>
        <dbReference type="Pfam" id="PF07859"/>
    </source>
</evidence>
<evidence type="ECO:0000313" key="6">
    <source>
        <dbReference type="Proteomes" id="UP000218231"/>
    </source>
</evidence>
<evidence type="ECO:0000256" key="3">
    <source>
        <dbReference type="PIRSR" id="PIRSR037251-1"/>
    </source>
</evidence>
<dbReference type="AlphaFoldDB" id="A0A2A2KTB8"/>
<feature type="domain" description="Alpha/beta hydrolase fold-3" evidence="4">
    <location>
        <begin position="125"/>
        <end position="278"/>
    </location>
</feature>
<accession>A0A2A2KTB8</accession>
<dbReference type="InterPro" id="IPR029058">
    <property type="entry name" value="AB_hydrolase_fold"/>
</dbReference>
<dbReference type="STRING" id="2018661.A0A2A2KTB8"/>
<comment type="caution">
    <text evidence="5">The sequence shown here is derived from an EMBL/GenBank/DDBJ whole genome shotgun (WGS) entry which is preliminary data.</text>
</comment>
<dbReference type="GO" id="GO:0052689">
    <property type="term" value="F:carboxylic ester hydrolase activity"/>
    <property type="evidence" value="ECO:0007669"/>
    <property type="project" value="InterPro"/>
</dbReference>
<protein>
    <recommendedName>
        <fullName evidence="4">Alpha/beta hydrolase fold-3 domain-containing protein</fullName>
    </recommendedName>
</protein>
<dbReference type="Proteomes" id="UP000218231">
    <property type="component" value="Unassembled WGS sequence"/>
</dbReference>
<dbReference type="InterPro" id="IPR050300">
    <property type="entry name" value="GDXG_lipolytic_enzyme"/>
</dbReference>
<dbReference type="Pfam" id="PF07859">
    <property type="entry name" value="Abhydrolase_3"/>
    <property type="match status" value="2"/>
</dbReference>
<dbReference type="Gene3D" id="3.40.50.1820">
    <property type="entry name" value="alpha/beta hydrolase"/>
    <property type="match status" value="1"/>
</dbReference>
<gene>
    <name evidence="5" type="ORF">WR25_14085</name>
</gene>
<dbReference type="GO" id="GO:0016020">
    <property type="term" value="C:membrane"/>
    <property type="evidence" value="ECO:0007669"/>
    <property type="project" value="InterPro"/>
</dbReference>
<dbReference type="InterPro" id="IPR017157">
    <property type="entry name" value="Arylacetamide_deacetylase"/>
</dbReference>
<sequence>MEVSSNYPTDVSKTTLGSAMLNGIWGSKWYRPLPKGFTKHPIDRAVMHVIEPTLRLAYYWPSRRFFNNKASNMVWWTRMVLNNLSRIHRPVFSYDPHIHATTQEWNGVPVRLYQPKRKPSTNGAVVFIHGGGFALGSVDMYDSLTRRIAKLLNSVVISIEYRLSPEAKFPAGLHDCEAAIEYFLDHAAEYGVDPARIILMGDSAGGNLTAVITHRRKLSNKEPSLKGQVLIYPLLHMADFQSPSYRYYHKNLEGYALVDPESVALYYLFYAGINMDDEENRALLPYVLRNGHISEKNDKVIGELLKHRAEIESSLNYSSLCELPDRPEVTPSAKARQLLDDVLTNPEICPLARDDLADLPPALVITCDFDVLRDEGILYAKRLEEAGVPVTFVNYENGFHAMLNFHVELFEASRSLQEIVNWSRDRILA</sequence>
<evidence type="ECO:0000256" key="2">
    <source>
        <dbReference type="ARBA" id="ARBA00022801"/>
    </source>
</evidence>
<dbReference type="PANTHER" id="PTHR48081:SF8">
    <property type="entry name" value="ALPHA_BETA HYDROLASE FOLD-3 DOMAIN-CONTAINING PROTEIN-RELATED"/>
    <property type="match status" value="1"/>
</dbReference>
<keyword evidence="6" id="KW-1185">Reference proteome</keyword>
<dbReference type="PIRSF" id="PIRSF037251">
    <property type="entry name" value="Arylacetamide_deacetylase"/>
    <property type="match status" value="1"/>
</dbReference>
<dbReference type="SUPFAM" id="SSF53474">
    <property type="entry name" value="alpha/beta-Hydrolases"/>
    <property type="match status" value="1"/>
</dbReference>